<sequence>MLNAENVYPLARPSGRLSKVTHPLIAAVAATLAEHGFPQPVGTRDLARLYRALDRFAHGPADEPAAASGTPQMTGMDAMPR</sequence>
<proteinExistence type="predicted"/>
<dbReference type="Proteomes" id="UP000182740">
    <property type="component" value="Unassembled WGS sequence"/>
</dbReference>
<organism evidence="2 3">
    <name type="scientific">Amycolatopsis australiensis</name>
    <dbReference type="NCBI Taxonomy" id="546364"/>
    <lineage>
        <taxon>Bacteria</taxon>
        <taxon>Bacillati</taxon>
        <taxon>Actinomycetota</taxon>
        <taxon>Actinomycetes</taxon>
        <taxon>Pseudonocardiales</taxon>
        <taxon>Pseudonocardiaceae</taxon>
        <taxon>Amycolatopsis</taxon>
    </lineage>
</organism>
<keyword evidence="3" id="KW-1185">Reference proteome</keyword>
<gene>
    <name evidence="2" type="ORF">SAMN04489730_0038</name>
</gene>
<evidence type="ECO:0000256" key="1">
    <source>
        <dbReference type="SAM" id="MobiDB-lite"/>
    </source>
</evidence>
<dbReference type="AlphaFoldDB" id="A0A1K1LL75"/>
<protein>
    <submittedName>
        <fullName evidence="2">Uncharacterized protein</fullName>
    </submittedName>
</protein>
<dbReference type="STRING" id="546364.SAMN04489730_0038"/>
<accession>A0A1K1LL75</accession>
<evidence type="ECO:0000313" key="3">
    <source>
        <dbReference type="Proteomes" id="UP000182740"/>
    </source>
</evidence>
<dbReference type="RefSeq" id="WP_072474316.1">
    <property type="nucleotide sequence ID" value="NZ_FPJG01000001.1"/>
</dbReference>
<feature type="region of interest" description="Disordered" evidence="1">
    <location>
        <begin position="60"/>
        <end position="81"/>
    </location>
</feature>
<evidence type="ECO:0000313" key="2">
    <source>
        <dbReference type="EMBL" id="SFW11603.1"/>
    </source>
</evidence>
<reference evidence="3" key="1">
    <citation type="submission" date="2016-11" db="EMBL/GenBank/DDBJ databases">
        <authorList>
            <person name="Varghese N."/>
            <person name="Submissions S."/>
        </authorList>
    </citation>
    <scope>NUCLEOTIDE SEQUENCE [LARGE SCALE GENOMIC DNA]</scope>
    <source>
        <strain evidence="3">DSM 44671</strain>
    </source>
</reference>
<name>A0A1K1LL75_9PSEU</name>
<dbReference type="EMBL" id="FPJG01000001">
    <property type="protein sequence ID" value="SFW11603.1"/>
    <property type="molecule type" value="Genomic_DNA"/>
</dbReference>